<reference evidence="2" key="1">
    <citation type="journal article" date="2020" name="Stud. Mycol.">
        <title>101 Dothideomycetes genomes: a test case for predicting lifestyles and emergence of pathogens.</title>
        <authorList>
            <person name="Haridas S."/>
            <person name="Albert R."/>
            <person name="Binder M."/>
            <person name="Bloem J."/>
            <person name="Labutti K."/>
            <person name="Salamov A."/>
            <person name="Andreopoulos B."/>
            <person name="Baker S."/>
            <person name="Barry K."/>
            <person name="Bills G."/>
            <person name="Bluhm B."/>
            <person name="Cannon C."/>
            <person name="Castanera R."/>
            <person name="Culley D."/>
            <person name="Daum C."/>
            <person name="Ezra D."/>
            <person name="Gonzalez J."/>
            <person name="Henrissat B."/>
            <person name="Kuo A."/>
            <person name="Liang C."/>
            <person name="Lipzen A."/>
            <person name="Lutzoni F."/>
            <person name="Magnuson J."/>
            <person name="Mondo S."/>
            <person name="Nolan M."/>
            <person name="Ohm R."/>
            <person name="Pangilinan J."/>
            <person name="Park H.-J."/>
            <person name="Ramirez L."/>
            <person name="Alfaro M."/>
            <person name="Sun H."/>
            <person name="Tritt A."/>
            <person name="Yoshinaga Y."/>
            <person name="Zwiers L.-H."/>
            <person name="Turgeon B."/>
            <person name="Goodwin S."/>
            <person name="Spatafora J."/>
            <person name="Crous P."/>
            <person name="Grigoriev I."/>
        </authorList>
    </citation>
    <scope>NUCLEOTIDE SEQUENCE</scope>
    <source>
        <strain evidence="2">CBS 115976</strain>
    </source>
</reference>
<gene>
    <name evidence="2" type="ORF">BT63DRAFT_226509</name>
</gene>
<dbReference type="Proteomes" id="UP000799302">
    <property type="component" value="Unassembled WGS sequence"/>
</dbReference>
<name>A0A6A6UDP5_9PEZI</name>
<keyword evidence="1" id="KW-0812">Transmembrane</keyword>
<proteinExistence type="predicted"/>
<evidence type="ECO:0000256" key="1">
    <source>
        <dbReference type="SAM" id="Phobius"/>
    </source>
</evidence>
<dbReference type="AlphaFoldDB" id="A0A6A6UDP5"/>
<evidence type="ECO:0000313" key="2">
    <source>
        <dbReference type="EMBL" id="KAF2669960.1"/>
    </source>
</evidence>
<keyword evidence="1" id="KW-1133">Transmembrane helix</keyword>
<dbReference type="EMBL" id="MU004234">
    <property type="protein sequence ID" value="KAF2669960.1"/>
    <property type="molecule type" value="Genomic_DNA"/>
</dbReference>
<evidence type="ECO:0000313" key="3">
    <source>
        <dbReference type="Proteomes" id="UP000799302"/>
    </source>
</evidence>
<keyword evidence="3" id="KW-1185">Reference proteome</keyword>
<feature type="transmembrane region" description="Helical" evidence="1">
    <location>
        <begin position="136"/>
        <end position="160"/>
    </location>
</feature>
<feature type="transmembrane region" description="Helical" evidence="1">
    <location>
        <begin position="104"/>
        <end position="124"/>
    </location>
</feature>
<feature type="transmembrane region" description="Helical" evidence="1">
    <location>
        <begin position="68"/>
        <end position="92"/>
    </location>
</feature>
<feature type="transmembrane region" description="Helical" evidence="1">
    <location>
        <begin position="21"/>
        <end position="48"/>
    </location>
</feature>
<accession>A0A6A6UDP5</accession>
<sequence>MPSHAQHAHAELHRRYWQRSILIPLWTQQFLLQLTGTIIFYFAVTIYWAGGANHGKGPKVDRREQAILGSFFVLYLSLLLATLGEVLLYCVNALQPKRYLISQLLKLIASSGVWATLIVYPYVIKNPIASRTQVAIGMEAIFAWLQIPMLSSLVHAGLVAREEWVIKRELDDRLLHASEIIAAAPAAEVAQSERTPLLATNNLGYGGRPRSRTIGGSRV</sequence>
<organism evidence="2 3">
    <name type="scientific">Microthyrium microscopicum</name>
    <dbReference type="NCBI Taxonomy" id="703497"/>
    <lineage>
        <taxon>Eukaryota</taxon>
        <taxon>Fungi</taxon>
        <taxon>Dikarya</taxon>
        <taxon>Ascomycota</taxon>
        <taxon>Pezizomycotina</taxon>
        <taxon>Dothideomycetes</taxon>
        <taxon>Dothideomycetes incertae sedis</taxon>
        <taxon>Microthyriales</taxon>
        <taxon>Microthyriaceae</taxon>
        <taxon>Microthyrium</taxon>
    </lineage>
</organism>
<protein>
    <submittedName>
        <fullName evidence="2">Uncharacterized protein</fullName>
    </submittedName>
</protein>
<keyword evidence="1" id="KW-0472">Membrane</keyword>